<reference evidence="1 2" key="1">
    <citation type="submission" date="2024-11" db="EMBL/GenBank/DDBJ databases">
        <title>A near-complete genome assembly of Cinchona calisaya.</title>
        <authorList>
            <person name="Lian D.C."/>
            <person name="Zhao X.W."/>
            <person name="Wei L."/>
        </authorList>
    </citation>
    <scope>NUCLEOTIDE SEQUENCE [LARGE SCALE GENOMIC DNA]</scope>
    <source>
        <tissue evidence="1">Nenye</tissue>
    </source>
</reference>
<organism evidence="1 2">
    <name type="scientific">Cinchona calisaya</name>
    <dbReference type="NCBI Taxonomy" id="153742"/>
    <lineage>
        <taxon>Eukaryota</taxon>
        <taxon>Viridiplantae</taxon>
        <taxon>Streptophyta</taxon>
        <taxon>Embryophyta</taxon>
        <taxon>Tracheophyta</taxon>
        <taxon>Spermatophyta</taxon>
        <taxon>Magnoliopsida</taxon>
        <taxon>eudicotyledons</taxon>
        <taxon>Gunneridae</taxon>
        <taxon>Pentapetalae</taxon>
        <taxon>asterids</taxon>
        <taxon>lamiids</taxon>
        <taxon>Gentianales</taxon>
        <taxon>Rubiaceae</taxon>
        <taxon>Cinchonoideae</taxon>
        <taxon>Cinchoneae</taxon>
        <taxon>Cinchona</taxon>
    </lineage>
</organism>
<evidence type="ECO:0000313" key="2">
    <source>
        <dbReference type="Proteomes" id="UP001630127"/>
    </source>
</evidence>
<dbReference type="Proteomes" id="UP001630127">
    <property type="component" value="Unassembled WGS sequence"/>
</dbReference>
<protein>
    <submittedName>
        <fullName evidence="1">Uncharacterized protein</fullName>
    </submittedName>
</protein>
<name>A0ABD3B2S0_9GENT</name>
<sequence length="95" mass="10793">MSILNGTTQWLTRLLSRKLHEMAWIYLLYAKVGMSRTEALIFCAPCRVGMQIETQDDPNSVAVIVSKCKYKEFLGFSSNIAWVNPDLATEMMTVD</sequence>
<dbReference type="AlphaFoldDB" id="A0ABD3B2S0"/>
<keyword evidence="2" id="KW-1185">Reference proteome</keyword>
<proteinExistence type="predicted"/>
<comment type="caution">
    <text evidence="1">The sequence shown here is derived from an EMBL/GenBank/DDBJ whole genome shotgun (WGS) entry which is preliminary data.</text>
</comment>
<evidence type="ECO:0000313" key="1">
    <source>
        <dbReference type="EMBL" id="KAL3537701.1"/>
    </source>
</evidence>
<gene>
    <name evidence="1" type="ORF">ACH5RR_001067</name>
</gene>
<accession>A0ABD3B2S0</accession>
<dbReference type="EMBL" id="JBJUIK010000001">
    <property type="protein sequence ID" value="KAL3537701.1"/>
    <property type="molecule type" value="Genomic_DNA"/>
</dbReference>